<dbReference type="RefSeq" id="WP_176791267.1">
    <property type="nucleotide sequence ID" value="NZ_FNQR01000001.1"/>
</dbReference>
<evidence type="ECO:0000313" key="2">
    <source>
        <dbReference type="Proteomes" id="UP000198584"/>
    </source>
</evidence>
<dbReference type="NCBIfam" id="TIGR02867">
    <property type="entry name" value="spore_II_P"/>
    <property type="match status" value="1"/>
</dbReference>
<dbReference type="STRING" id="571932.SAMN05421743_10198"/>
<protein>
    <submittedName>
        <fullName evidence="1">Stage II sporulation protein P</fullName>
    </submittedName>
</protein>
<name>A0A1H3VMZ3_9BACI</name>
<dbReference type="Proteomes" id="UP000198584">
    <property type="component" value="Unassembled WGS sequence"/>
</dbReference>
<proteinExistence type="predicted"/>
<dbReference type="InterPro" id="IPR010897">
    <property type="entry name" value="Spore_II_P"/>
</dbReference>
<accession>A0A1H3VMZ3</accession>
<evidence type="ECO:0000313" key="1">
    <source>
        <dbReference type="EMBL" id="SDZ76119.1"/>
    </source>
</evidence>
<gene>
    <name evidence="1" type="ORF">SAMN05421743_10198</name>
</gene>
<dbReference type="SUPFAM" id="SSF53187">
    <property type="entry name" value="Zn-dependent exopeptidases"/>
    <property type="match status" value="1"/>
</dbReference>
<dbReference type="EMBL" id="FNQR01000001">
    <property type="protein sequence ID" value="SDZ76119.1"/>
    <property type="molecule type" value="Genomic_DNA"/>
</dbReference>
<reference evidence="1 2" key="1">
    <citation type="submission" date="2016-10" db="EMBL/GenBank/DDBJ databases">
        <authorList>
            <person name="de Groot N.N."/>
        </authorList>
    </citation>
    <scope>NUCLEOTIDE SEQUENCE [LARGE SCALE GENOMIC DNA]</scope>
    <source>
        <strain evidence="1 2">CCM7597</strain>
    </source>
</reference>
<organism evidence="1 2">
    <name type="scientific">Thalassobacillus cyri</name>
    <dbReference type="NCBI Taxonomy" id="571932"/>
    <lineage>
        <taxon>Bacteria</taxon>
        <taxon>Bacillati</taxon>
        <taxon>Bacillota</taxon>
        <taxon>Bacilli</taxon>
        <taxon>Bacillales</taxon>
        <taxon>Bacillaceae</taxon>
        <taxon>Thalassobacillus</taxon>
    </lineage>
</organism>
<keyword evidence="2" id="KW-1185">Reference proteome</keyword>
<sequence length="387" mass="42931">MRPKIAVAYVRESGGLLLWMLCSMVLGALLLSISVTHSGVKQHLSSTVLRSVSEALPKEAYLFLMAQELTPLRSEYPDQLSNEINLLELATNVELGDIRTLLGREIPGLGSYHTEIAIAGKGTNIGNLPVESLPPTDEQLTDQEVNQEELDVIEDRENDASDDAGSTEKKSVFIYHSHSWEAFNPLLKGEEERDAASTNENVNVIAVGSKLKKELEARGIGAQHDKTDVTAGLKAKDWNYNHSYQFSRELVKEALAESEQLTYLIDIHRDSQPKKITTKTIDGKAFARLFFIVGKENENFEKNLAIAKEINAALESEYPGISRGVFIKTKMEGNGIYNQDLTERSMLLEFGGVENDLTELYNSIEAFAEVFADYYHKDAEPVNGSGS</sequence>
<dbReference type="AlphaFoldDB" id="A0A1H3VMZ3"/>
<dbReference type="Pfam" id="PF07454">
    <property type="entry name" value="SpoIIP"/>
    <property type="match status" value="1"/>
</dbReference>